<feature type="domain" description="VOC" evidence="2">
    <location>
        <begin position="43"/>
        <end position="151"/>
    </location>
</feature>
<dbReference type="InterPro" id="IPR037523">
    <property type="entry name" value="VOC_core"/>
</dbReference>
<comment type="caution">
    <text evidence="3">The sequence shown here is derived from an EMBL/GenBank/DDBJ whole genome shotgun (WGS) entry which is preliminary data.</text>
</comment>
<dbReference type="EMBL" id="JAGQHS010000010">
    <property type="protein sequence ID" value="MCA9754828.1"/>
    <property type="molecule type" value="Genomic_DNA"/>
</dbReference>
<proteinExistence type="predicted"/>
<dbReference type="Gene3D" id="3.10.180.10">
    <property type="entry name" value="2,3-Dihydroxybiphenyl 1,2-Dioxygenase, domain 1"/>
    <property type="match status" value="1"/>
</dbReference>
<dbReference type="PROSITE" id="PS51819">
    <property type="entry name" value="VOC"/>
    <property type="match status" value="1"/>
</dbReference>
<keyword evidence="1" id="KW-1133">Transmembrane helix</keyword>
<accession>A0A956N9I6</accession>
<name>A0A956N9I6_UNCEI</name>
<feature type="transmembrane region" description="Helical" evidence="1">
    <location>
        <begin position="387"/>
        <end position="407"/>
    </location>
</feature>
<evidence type="ECO:0000259" key="2">
    <source>
        <dbReference type="PROSITE" id="PS51819"/>
    </source>
</evidence>
<dbReference type="InterPro" id="IPR029068">
    <property type="entry name" value="Glyas_Bleomycin-R_OHBP_Dase"/>
</dbReference>
<reference evidence="3" key="2">
    <citation type="journal article" date="2021" name="Microbiome">
        <title>Successional dynamics and alternative stable states in a saline activated sludge microbial community over 9 years.</title>
        <authorList>
            <person name="Wang Y."/>
            <person name="Ye J."/>
            <person name="Ju F."/>
            <person name="Liu L."/>
            <person name="Boyd J.A."/>
            <person name="Deng Y."/>
            <person name="Parks D.H."/>
            <person name="Jiang X."/>
            <person name="Yin X."/>
            <person name="Woodcroft B.J."/>
            <person name="Tyson G.W."/>
            <person name="Hugenholtz P."/>
            <person name="Polz M.F."/>
            <person name="Zhang T."/>
        </authorList>
    </citation>
    <scope>NUCLEOTIDE SEQUENCE</scope>
    <source>
        <strain evidence="3">HKST-UBA02</strain>
    </source>
</reference>
<gene>
    <name evidence="3" type="ORF">KDA27_03430</name>
</gene>
<feature type="transmembrane region" description="Helical" evidence="1">
    <location>
        <begin position="332"/>
        <end position="353"/>
    </location>
</feature>
<dbReference type="InterPro" id="IPR041581">
    <property type="entry name" value="Glyoxalase_6"/>
</dbReference>
<dbReference type="Pfam" id="PF18029">
    <property type="entry name" value="Glyoxalase_6"/>
    <property type="match status" value="1"/>
</dbReference>
<dbReference type="SUPFAM" id="SSF54593">
    <property type="entry name" value="Glyoxalase/Bleomycin resistance protein/Dihydroxybiphenyl dioxygenase"/>
    <property type="match status" value="1"/>
</dbReference>
<sequence length="452" mass="46744">MILDTARQLVSAVARGVASMATSGTTGAVTCALASLLVLPCSARADLVLRAKNPTALTRFYREVVGLELRAEDSTLTAFDLGSETLVVLGGGQTDAQSNLRLLVRTHDLDSARATLLRADVSVDEARDPEGRLIALLFDDPEGNPVGILRQDAPPTWALDVASGHDVLSSLDASSGRTVHSGKTEFAIWSGLHGVGLGFAVPYSLGSDSPTAIGLTMMASGPAAAVAAYQYGKRTALTRGTARALEFGGDFAMWQAFGWAGVGDLESEDVLLSGTGGLLTGVAAAALLTRGREVSPGQAGLFFSAANWGAWFGLVGARIADANRYVDGDETLGAMLVTSAVGATAGGLTALRVDMPESRLAWINLGGILGTAFGFGLDLVLQVDDDAAVWAIPGATGVGALAFTTWFTGRNEPAPNSGQLLGAEGPESFAFLAPSITPSRTGWRAEFLRARF</sequence>
<keyword evidence="1" id="KW-0812">Transmembrane</keyword>
<evidence type="ECO:0000313" key="3">
    <source>
        <dbReference type="EMBL" id="MCA9754828.1"/>
    </source>
</evidence>
<dbReference type="AlphaFoldDB" id="A0A956N9I6"/>
<dbReference type="Proteomes" id="UP000739538">
    <property type="component" value="Unassembled WGS sequence"/>
</dbReference>
<feature type="transmembrane region" description="Helical" evidence="1">
    <location>
        <begin position="186"/>
        <end position="205"/>
    </location>
</feature>
<evidence type="ECO:0000256" key="1">
    <source>
        <dbReference type="SAM" id="Phobius"/>
    </source>
</evidence>
<protein>
    <recommendedName>
        <fullName evidence="2">VOC domain-containing protein</fullName>
    </recommendedName>
</protein>
<reference evidence="3" key="1">
    <citation type="submission" date="2020-04" db="EMBL/GenBank/DDBJ databases">
        <authorList>
            <person name="Zhang T."/>
        </authorList>
    </citation>
    <scope>NUCLEOTIDE SEQUENCE</scope>
    <source>
        <strain evidence="3">HKST-UBA02</strain>
    </source>
</reference>
<feature type="transmembrane region" description="Helical" evidence="1">
    <location>
        <begin position="360"/>
        <end position="381"/>
    </location>
</feature>
<feature type="transmembrane region" description="Helical" evidence="1">
    <location>
        <begin position="300"/>
        <end position="320"/>
    </location>
</feature>
<evidence type="ECO:0000313" key="4">
    <source>
        <dbReference type="Proteomes" id="UP000739538"/>
    </source>
</evidence>
<keyword evidence="1" id="KW-0472">Membrane</keyword>
<feature type="transmembrane region" description="Helical" evidence="1">
    <location>
        <begin position="211"/>
        <end position="232"/>
    </location>
</feature>
<organism evidence="3 4">
    <name type="scientific">Eiseniibacteriota bacterium</name>
    <dbReference type="NCBI Taxonomy" id="2212470"/>
    <lineage>
        <taxon>Bacteria</taxon>
        <taxon>Candidatus Eiseniibacteriota</taxon>
    </lineage>
</organism>